<dbReference type="OrthoDB" id="7933800at2"/>
<sequence>MLYSGSPRPLGPRLVMLWFVLDAVLALAPPLYWAADGQTAQILGLPGALTYFLAVGTCITASLIAAYLVERSSGEIAA</sequence>
<dbReference type="RefSeq" id="WP_147079653.1">
    <property type="nucleotide sequence ID" value="NZ_BJZT01000030.1"/>
</dbReference>
<reference evidence="2 3" key="1">
    <citation type="submission" date="2019-07" db="EMBL/GenBank/DDBJ databases">
        <title>Whole genome shotgun sequence of Methylobacterium haplocladii NBRC 107714.</title>
        <authorList>
            <person name="Hosoyama A."/>
            <person name="Uohara A."/>
            <person name="Ohji S."/>
            <person name="Ichikawa N."/>
        </authorList>
    </citation>
    <scope>NUCLEOTIDE SEQUENCE [LARGE SCALE GENOMIC DNA]</scope>
    <source>
        <strain evidence="2 3">NBRC 107714</strain>
    </source>
</reference>
<gene>
    <name evidence="2" type="ORF">MHA02_27890</name>
</gene>
<evidence type="ECO:0000313" key="3">
    <source>
        <dbReference type="Proteomes" id="UP000321258"/>
    </source>
</evidence>
<keyword evidence="3" id="KW-1185">Reference proteome</keyword>
<evidence type="ECO:0000256" key="1">
    <source>
        <dbReference type="SAM" id="Phobius"/>
    </source>
</evidence>
<name>A0A512IRR7_9HYPH</name>
<keyword evidence="1" id="KW-0812">Transmembrane</keyword>
<keyword evidence="1" id="KW-1133">Transmembrane helix</keyword>
<feature type="transmembrane region" description="Helical" evidence="1">
    <location>
        <begin position="14"/>
        <end position="35"/>
    </location>
</feature>
<feature type="transmembrane region" description="Helical" evidence="1">
    <location>
        <begin position="47"/>
        <end position="69"/>
    </location>
</feature>
<comment type="caution">
    <text evidence="2">The sequence shown here is derived from an EMBL/GenBank/DDBJ whole genome shotgun (WGS) entry which is preliminary data.</text>
</comment>
<dbReference type="Proteomes" id="UP000321258">
    <property type="component" value="Unassembled WGS sequence"/>
</dbReference>
<proteinExistence type="predicted"/>
<dbReference type="EMBL" id="BJZT01000030">
    <property type="protein sequence ID" value="GEP00402.1"/>
    <property type="molecule type" value="Genomic_DNA"/>
</dbReference>
<protein>
    <submittedName>
        <fullName evidence="2">Uncharacterized protein</fullName>
    </submittedName>
</protein>
<dbReference type="AlphaFoldDB" id="A0A512IRR7"/>
<accession>A0A512IRR7</accession>
<evidence type="ECO:0000313" key="2">
    <source>
        <dbReference type="EMBL" id="GEP00402.1"/>
    </source>
</evidence>
<keyword evidence="1" id="KW-0472">Membrane</keyword>
<organism evidence="2 3">
    <name type="scientific">Methylobacterium haplocladii</name>
    <dbReference type="NCBI Taxonomy" id="1176176"/>
    <lineage>
        <taxon>Bacteria</taxon>
        <taxon>Pseudomonadati</taxon>
        <taxon>Pseudomonadota</taxon>
        <taxon>Alphaproteobacteria</taxon>
        <taxon>Hyphomicrobiales</taxon>
        <taxon>Methylobacteriaceae</taxon>
        <taxon>Methylobacterium</taxon>
    </lineage>
</organism>